<accession>A0AAV4V1T0</accession>
<dbReference type="EMBL" id="BPLQ01012252">
    <property type="protein sequence ID" value="GIY63988.1"/>
    <property type="molecule type" value="Genomic_DNA"/>
</dbReference>
<gene>
    <name evidence="1" type="ORF">CDAR_61411</name>
</gene>
<evidence type="ECO:0008006" key="3">
    <source>
        <dbReference type="Google" id="ProtNLM"/>
    </source>
</evidence>
<organism evidence="1 2">
    <name type="scientific">Caerostris darwini</name>
    <dbReference type="NCBI Taxonomy" id="1538125"/>
    <lineage>
        <taxon>Eukaryota</taxon>
        <taxon>Metazoa</taxon>
        <taxon>Ecdysozoa</taxon>
        <taxon>Arthropoda</taxon>
        <taxon>Chelicerata</taxon>
        <taxon>Arachnida</taxon>
        <taxon>Araneae</taxon>
        <taxon>Araneomorphae</taxon>
        <taxon>Entelegynae</taxon>
        <taxon>Araneoidea</taxon>
        <taxon>Araneidae</taxon>
        <taxon>Caerostris</taxon>
    </lineage>
</organism>
<dbReference type="AlphaFoldDB" id="A0AAV4V1T0"/>
<keyword evidence="2" id="KW-1185">Reference proteome</keyword>
<comment type="caution">
    <text evidence="1">The sequence shown here is derived from an EMBL/GenBank/DDBJ whole genome shotgun (WGS) entry which is preliminary data.</text>
</comment>
<evidence type="ECO:0000313" key="1">
    <source>
        <dbReference type="EMBL" id="GIY63988.1"/>
    </source>
</evidence>
<evidence type="ECO:0000313" key="2">
    <source>
        <dbReference type="Proteomes" id="UP001054837"/>
    </source>
</evidence>
<proteinExistence type="predicted"/>
<sequence>MLSRDRRDDDYQTSEVQFPFNQLSYEIKTKDLKGKAETLTESSILRKFDCSKIASDPSPNILREFSFQVPPCTDLQRELLAAGVSVNSSTVQRRLIEVWRWARSPIKQQILIPAMNGKRLLWAGKYQS</sequence>
<name>A0AAV4V1T0_9ARAC</name>
<dbReference type="Proteomes" id="UP001054837">
    <property type="component" value="Unassembled WGS sequence"/>
</dbReference>
<protein>
    <recommendedName>
        <fullName evidence="3">Transposase</fullName>
    </recommendedName>
</protein>
<reference evidence="1 2" key="1">
    <citation type="submission" date="2021-06" db="EMBL/GenBank/DDBJ databases">
        <title>Caerostris darwini draft genome.</title>
        <authorList>
            <person name="Kono N."/>
            <person name="Arakawa K."/>
        </authorList>
    </citation>
    <scope>NUCLEOTIDE SEQUENCE [LARGE SCALE GENOMIC DNA]</scope>
</reference>